<dbReference type="GO" id="GO:0006206">
    <property type="term" value="P:pyrimidine nucleobase metabolic process"/>
    <property type="evidence" value="ECO:0007669"/>
    <property type="project" value="InterPro"/>
</dbReference>
<dbReference type="InterPro" id="IPR000053">
    <property type="entry name" value="Thymidine/pyrmidine_PPase"/>
</dbReference>
<proteinExistence type="inferred from homology"/>
<dbReference type="EC" id="2.4.2.4" evidence="3"/>
<dbReference type="InterPro" id="IPR000312">
    <property type="entry name" value="Glycosyl_Trfase_fam3"/>
</dbReference>
<accession>A0A3P3XHN3</accession>
<dbReference type="InterPro" id="IPR036566">
    <property type="entry name" value="PYNP-like_C_sf"/>
</dbReference>
<evidence type="ECO:0000256" key="4">
    <source>
        <dbReference type="ARBA" id="ARBA00022676"/>
    </source>
</evidence>
<dbReference type="SUPFAM" id="SSF52418">
    <property type="entry name" value="Nucleoside phosphorylase/phosphoribosyltransferase catalytic domain"/>
    <property type="match status" value="1"/>
</dbReference>
<dbReference type="EMBL" id="FWDM01000007">
    <property type="protein sequence ID" value="SLM10884.1"/>
    <property type="molecule type" value="Genomic_DNA"/>
</dbReference>
<dbReference type="SUPFAM" id="SSF54680">
    <property type="entry name" value="Pyrimidine nucleoside phosphorylase C-terminal domain"/>
    <property type="match status" value="1"/>
</dbReference>
<protein>
    <recommendedName>
        <fullName evidence="3">thymidine phosphorylase</fullName>
        <ecNumber evidence="3">2.4.2.4</ecNumber>
    </recommendedName>
</protein>
<gene>
    <name evidence="8" type="primary">pdp</name>
    <name evidence="8" type="ORF">SPIROBIBN47_150154</name>
</gene>
<evidence type="ECO:0000259" key="7">
    <source>
        <dbReference type="SMART" id="SM00941"/>
    </source>
</evidence>
<dbReference type="Gene3D" id="3.90.1170.30">
    <property type="entry name" value="Pyrimidine nucleoside phosphorylase-like, C-terminal domain"/>
    <property type="match status" value="1"/>
</dbReference>
<dbReference type="InterPro" id="IPR013102">
    <property type="entry name" value="PYNP_C"/>
</dbReference>
<dbReference type="GO" id="GO:0005829">
    <property type="term" value="C:cytosol"/>
    <property type="evidence" value="ECO:0007669"/>
    <property type="project" value="TreeGrafter"/>
</dbReference>
<feature type="domain" description="Pyrimidine nucleoside phosphorylase C-terminal" evidence="7">
    <location>
        <begin position="345"/>
        <end position="419"/>
    </location>
</feature>
<organism evidence="8">
    <name type="scientific">uncultured spirochete</name>
    <dbReference type="NCBI Taxonomy" id="156406"/>
    <lineage>
        <taxon>Bacteria</taxon>
        <taxon>Pseudomonadati</taxon>
        <taxon>Spirochaetota</taxon>
        <taxon>Spirochaetia</taxon>
        <taxon>Spirochaetales</taxon>
        <taxon>environmental samples</taxon>
    </lineage>
</organism>
<dbReference type="Pfam" id="PF07831">
    <property type="entry name" value="PYNP_C"/>
    <property type="match status" value="1"/>
</dbReference>
<dbReference type="PANTHER" id="PTHR10515">
    <property type="entry name" value="THYMIDINE PHOSPHORYLASE"/>
    <property type="match status" value="1"/>
</dbReference>
<comment type="catalytic activity">
    <reaction evidence="6">
        <text>thymidine + phosphate = 2-deoxy-alpha-D-ribose 1-phosphate + thymine</text>
        <dbReference type="Rhea" id="RHEA:16037"/>
        <dbReference type="ChEBI" id="CHEBI:17748"/>
        <dbReference type="ChEBI" id="CHEBI:17821"/>
        <dbReference type="ChEBI" id="CHEBI:43474"/>
        <dbReference type="ChEBI" id="CHEBI:57259"/>
        <dbReference type="EC" id="2.4.2.4"/>
    </reaction>
</comment>
<dbReference type="InterPro" id="IPR018090">
    <property type="entry name" value="Pyrmidine_PPas_bac/euk"/>
</dbReference>
<evidence type="ECO:0000256" key="6">
    <source>
        <dbReference type="ARBA" id="ARBA00048550"/>
    </source>
</evidence>
<evidence type="ECO:0000256" key="2">
    <source>
        <dbReference type="ARBA" id="ARBA00011738"/>
    </source>
</evidence>
<dbReference type="AlphaFoldDB" id="A0A3P3XHN3"/>
<comment type="subunit">
    <text evidence="2">Homodimer.</text>
</comment>
<evidence type="ECO:0000256" key="3">
    <source>
        <dbReference type="ARBA" id="ARBA00011892"/>
    </source>
</evidence>
<comment type="similarity">
    <text evidence="1">Belongs to the thymidine/pyrimidine-nucleoside phosphorylase family.</text>
</comment>
<keyword evidence="5 8" id="KW-0808">Transferase</keyword>
<dbReference type="InterPro" id="IPR035902">
    <property type="entry name" value="Nuc_phospho_transferase"/>
</dbReference>
<dbReference type="InterPro" id="IPR017459">
    <property type="entry name" value="Glycosyl_Trfase_fam3_N_dom"/>
</dbReference>
<keyword evidence="4 8" id="KW-0328">Glycosyltransferase</keyword>
<dbReference type="Pfam" id="PF02885">
    <property type="entry name" value="Glycos_trans_3N"/>
    <property type="match status" value="1"/>
</dbReference>
<dbReference type="InterPro" id="IPR036320">
    <property type="entry name" value="Glycosyl_Trfase_fam3_N_dom_sf"/>
</dbReference>
<dbReference type="GO" id="GO:0004645">
    <property type="term" value="F:1,4-alpha-oligoglucan phosphorylase activity"/>
    <property type="evidence" value="ECO:0007669"/>
    <property type="project" value="InterPro"/>
</dbReference>
<dbReference type="NCBIfam" id="TIGR02644">
    <property type="entry name" value="Y_phosphoryl"/>
    <property type="match status" value="1"/>
</dbReference>
<dbReference type="InterPro" id="IPR017872">
    <property type="entry name" value="Pyrmidine_PPase_CS"/>
</dbReference>
<dbReference type="GO" id="GO:0009032">
    <property type="term" value="F:thymidine phosphorylase activity"/>
    <property type="evidence" value="ECO:0007669"/>
    <property type="project" value="UniProtKB-EC"/>
</dbReference>
<dbReference type="GO" id="GO:0006213">
    <property type="term" value="P:pyrimidine nucleoside metabolic process"/>
    <property type="evidence" value="ECO:0007669"/>
    <property type="project" value="InterPro"/>
</dbReference>
<dbReference type="Gene3D" id="1.20.970.10">
    <property type="entry name" value="Transferase, Pyrimidine Nucleoside Phosphorylase, Chain C"/>
    <property type="match status" value="1"/>
</dbReference>
<dbReference type="FunFam" id="3.40.1030.10:FF:000003">
    <property type="entry name" value="Pyrimidine-nucleoside phosphorylase"/>
    <property type="match status" value="1"/>
</dbReference>
<sequence>MRAVDILMKKRAGETLTEAEIRFIIDGYVKGEIPDYQISALLMAIFFRGMTAKETAILTETMLDSGDRMDLSGIPGPFVDKHSTGGVGDKISLPLAPMVAACGVKVPMMSGRALGHTGGTLDKLESIPGYRTGLELSEFRKGLIEDGFAMTGQTARVVPADKKLYALRDVTATVESIPLITASILSKKVAEGADGIVFDVKCGSGAFMKTYNDAKALASSLVATGTAMGKRVVAVLTDMSQPLGYKVGNFLEIEETLDCLEGKGPQDVMELTFRLGAWMLVLGGAAETIEEGRARCEEAISSGAALERFYRNVVRQGGNVGQMLKRRGSWRSDFARELKAENDGYIESIDALDIGLAGVYLGVGRNRTEDNVSPTAGFIFEKKRGDLIKKGDRIAIAYGKDEASLDPAMALARKAVSISKEAPQPLSLVIEEITAP</sequence>
<evidence type="ECO:0000256" key="5">
    <source>
        <dbReference type="ARBA" id="ARBA00022679"/>
    </source>
</evidence>
<reference evidence="8" key="1">
    <citation type="submission" date="2017-02" db="EMBL/GenBank/DDBJ databases">
        <authorList>
            <person name="Regsiter A."/>
            <person name="William W."/>
        </authorList>
    </citation>
    <scope>NUCLEOTIDE SEQUENCE</scope>
    <source>
        <strain evidence="8">Bib</strain>
    </source>
</reference>
<evidence type="ECO:0000313" key="8">
    <source>
        <dbReference type="EMBL" id="SLM10884.1"/>
    </source>
</evidence>
<dbReference type="SUPFAM" id="SSF47648">
    <property type="entry name" value="Nucleoside phosphorylase/phosphoribosyltransferase N-terminal domain"/>
    <property type="match status" value="1"/>
</dbReference>
<name>A0A3P3XHN3_9SPIR</name>
<dbReference type="PANTHER" id="PTHR10515:SF0">
    <property type="entry name" value="THYMIDINE PHOSPHORYLASE"/>
    <property type="match status" value="1"/>
</dbReference>
<dbReference type="Gene3D" id="3.40.1030.10">
    <property type="entry name" value="Nucleoside phosphorylase/phosphoribosyltransferase catalytic domain"/>
    <property type="match status" value="1"/>
</dbReference>
<dbReference type="PIRSF" id="PIRSF000478">
    <property type="entry name" value="TP_PyNP"/>
    <property type="match status" value="1"/>
</dbReference>
<dbReference type="SMART" id="SM00941">
    <property type="entry name" value="PYNP_C"/>
    <property type="match status" value="1"/>
</dbReference>
<dbReference type="NCBIfam" id="NF004490">
    <property type="entry name" value="PRK05820.1"/>
    <property type="match status" value="1"/>
</dbReference>
<dbReference type="PROSITE" id="PS00647">
    <property type="entry name" value="THYMID_PHOSPHORYLASE"/>
    <property type="match status" value="1"/>
</dbReference>
<dbReference type="Pfam" id="PF00591">
    <property type="entry name" value="Glycos_transf_3"/>
    <property type="match status" value="1"/>
</dbReference>
<evidence type="ECO:0000256" key="1">
    <source>
        <dbReference type="ARBA" id="ARBA00006915"/>
    </source>
</evidence>